<dbReference type="SUPFAM" id="SSF46689">
    <property type="entry name" value="Homeodomain-like"/>
    <property type="match status" value="1"/>
</dbReference>
<keyword evidence="7" id="KW-1185">Reference proteome</keyword>
<evidence type="ECO:0000259" key="5">
    <source>
        <dbReference type="Pfam" id="PF13358"/>
    </source>
</evidence>
<feature type="domain" description="Tc1-like transposase DDE" evidence="5">
    <location>
        <begin position="351"/>
        <end position="500"/>
    </location>
</feature>
<dbReference type="InterPro" id="IPR009057">
    <property type="entry name" value="Homeodomain-like_sf"/>
</dbReference>
<sequence length="698" mass="79685">MHLIQVYEEPPKPYSYGYNIDDGYDNRHYHNEDSDALGHKKGSYGYTSANGLYRTVNYVADDQGYRAQIMSNEPGVGPEGAADVELKVNPVPASVQAEIELLRIPKKPDSYSQMDSQLGAMNPAYQPEMQAIKDEASYMKPMPMYDIPIVPNMTPALKPMIPVLDKSEPAPEMHRSYSYEMKLPAKRPRWMASRSAGMPGHRKRRQFKQTDAFTRGMVIGLKREGWSIRQIAADTHLGASTVHRLWRRWLELGNVAIYRNAGATRVTSARVDRRILRQAVAAPQATCTAILQHVQDTLDHSISTRTISRRLVANGLHSCRPLRRLPLTPLNRRQRLEWCQARSTWMTEWHRVVFSDESRFCLSSDSRRVRVWRRRGERSNPAAIVERPTVRQRGIMVWGSIAYDSRSPLLRIQGTMTAQRYVDDVLRPVTLPYLQGVPNALYQQDNARPHTARISQQALQDVQMLPWPPYSPDLSPIEHVWDIIGRRLHALPQPRSEDELWQMQVYEEPPKPYSYGYNIDDGYDNRRYHNEDSDALGHKKGSYGYTSANGLYRTVNYVADDQGYRAQIMSNEPGVGSEGAADVELKVNPVPASVQAEMELLRIPKKPESYSQMDSQLGAMKPSYQPEMQAMKDKASYMKPMSMEDIPIMPDMTPAMKPLILDLYKSEPGPEIDRSYSDEMQLPVKRSRWMASRAAAED</sequence>
<feature type="domain" description="Transposase Tc1-like" evidence="4">
    <location>
        <begin position="272"/>
        <end position="341"/>
    </location>
</feature>
<evidence type="ECO:0000313" key="7">
    <source>
        <dbReference type="Proteomes" id="UP001235939"/>
    </source>
</evidence>
<gene>
    <name evidence="6" type="ORF">LAZ67_3004306</name>
</gene>
<dbReference type="Pfam" id="PF00379">
    <property type="entry name" value="Chitin_bind_4"/>
    <property type="match status" value="2"/>
</dbReference>
<dbReference type="Gene3D" id="3.30.420.10">
    <property type="entry name" value="Ribonuclease H-like superfamily/Ribonuclease H"/>
    <property type="match status" value="1"/>
</dbReference>
<dbReference type="InterPro" id="IPR038717">
    <property type="entry name" value="Tc1-like_DDE_dom"/>
</dbReference>
<accession>A0ABY6KDW3</accession>
<dbReference type="PROSITE" id="PS00233">
    <property type="entry name" value="CHIT_BIND_RR_1"/>
    <property type="match status" value="2"/>
</dbReference>
<dbReference type="Pfam" id="PF01498">
    <property type="entry name" value="HTH_Tnp_Tc3_2"/>
    <property type="match status" value="1"/>
</dbReference>
<feature type="non-terminal residue" evidence="6">
    <location>
        <position position="1"/>
    </location>
</feature>
<evidence type="ECO:0000256" key="1">
    <source>
        <dbReference type="ARBA" id="ARBA00004123"/>
    </source>
</evidence>
<dbReference type="InterPro" id="IPR002492">
    <property type="entry name" value="Transposase_Tc1-like"/>
</dbReference>
<dbReference type="EMBL" id="CP092865">
    <property type="protein sequence ID" value="UYV65415.1"/>
    <property type="molecule type" value="Genomic_DNA"/>
</dbReference>
<dbReference type="Proteomes" id="UP001235939">
    <property type="component" value="Chromosome 03"/>
</dbReference>
<evidence type="ECO:0000259" key="4">
    <source>
        <dbReference type="Pfam" id="PF01498"/>
    </source>
</evidence>
<keyword evidence="2 3" id="KW-0193">Cuticle</keyword>
<name>A0ABY6KDW3_9ARAC</name>
<protein>
    <submittedName>
        <fullName evidence="6">Uncharacterized protein</fullName>
    </submittedName>
</protein>
<dbReference type="InterPro" id="IPR031311">
    <property type="entry name" value="CHIT_BIND_RR_consensus"/>
</dbReference>
<comment type="subcellular location">
    <subcellularLocation>
        <location evidence="1">Nucleus</location>
    </subcellularLocation>
</comment>
<dbReference type="PANTHER" id="PTHR10380">
    <property type="entry name" value="CUTICLE PROTEIN"/>
    <property type="match status" value="1"/>
</dbReference>
<organism evidence="6 7">
    <name type="scientific">Cordylochernes scorpioides</name>
    <dbReference type="NCBI Taxonomy" id="51811"/>
    <lineage>
        <taxon>Eukaryota</taxon>
        <taxon>Metazoa</taxon>
        <taxon>Ecdysozoa</taxon>
        <taxon>Arthropoda</taxon>
        <taxon>Chelicerata</taxon>
        <taxon>Arachnida</taxon>
        <taxon>Pseudoscorpiones</taxon>
        <taxon>Cheliferoidea</taxon>
        <taxon>Chernetidae</taxon>
        <taxon>Cordylochernes</taxon>
    </lineage>
</organism>
<evidence type="ECO:0000256" key="3">
    <source>
        <dbReference type="PROSITE-ProRule" id="PRU00497"/>
    </source>
</evidence>
<dbReference type="PROSITE" id="PS51155">
    <property type="entry name" value="CHIT_BIND_RR_2"/>
    <property type="match status" value="2"/>
</dbReference>
<dbReference type="InterPro" id="IPR000618">
    <property type="entry name" value="Insect_cuticle"/>
</dbReference>
<reference evidence="6 7" key="1">
    <citation type="submission" date="2022-01" db="EMBL/GenBank/DDBJ databases">
        <title>A chromosomal length assembly of Cordylochernes scorpioides.</title>
        <authorList>
            <person name="Zeh D."/>
            <person name="Zeh J."/>
        </authorList>
    </citation>
    <scope>NUCLEOTIDE SEQUENCE [LARGE SCALE GENOMIC DNA]</scope>
    <source>
        <strain evidence="6">IN4F17</strain>
        <tissue evidence="6">Whole Body</tissue>
    </source>
</reference>
<dbReference type="Pfam" id="PF13358">
    <property type="entry name" value="DDE_3"/>
    <property type="match status" value="1"/>
</dbReference>
<evidence type="ECO:0000256" key="2">
    <source>
        <dbReference type="ARBA" id="ARBA00022460"/>
    </source>
</evidence>
<proteinExistence type="predicted"/>
<evidence type="ECO:0000313" key="6">
    <source>
        <dbReference type="EMBL" id="UYV65415.1"/>
    </source>
</evidence>
<dbReference type="InterPro" id="IPR036397">
    <property type="entry name" value="RNaseH_sf"/>
</dbReference>
<dbReference type="InterPro" id="IPR050468">
    <property type="entry name" value="Cuticle_Struct_Prot"/>
</dbReference>